<organism evidence="2 3">
    <name type="scientific">Glomus cerebriforme</name>
    <dbReference type="NCBI Taxonomy" id="658196"/>
    <lineage>
        <taxon>Eukaryota</taxon>
        <taxon>Fungi</taxon>
        <taxon>Fungi incertae sedis</taxon>
        <taxon>Mucoromycota</taxon>
        <taxon>Glomeromycotina</taxon>
        <taxon>Glomeromycetes</taxon>
        <taxon>Glomerales</taxon>
        <taxon>Glomeraceae</taxon>
        <taxon>Glomus</taxon>
    </lineage>
</organism>
<evidence type="ECO:0000256" key="1">
    <source>
        <dbReference type="SAM" id="Phobius"/>
    </source>
</evidence>
<dbReference type="Gene3D" id="1.20.140.150">
    <property type="match status" value="1"/>
</dbReference>
<feature type="transmembrane region" description="Helical" evidence="1">
    <location>
        <begin position="155"/>
        <end position="177"/>
    </location>
</feature>
<feature type="transmembrane region" description="Helical" evidence="1">
    <location>
        <begin position="79"/>
        <end position="104"/>
    </location>
</feature>
<dbReference type="EMBL" id="QKYT01000475">
    <property type="protein sequence ID" value="RIA84676.1"/>
    <property type="molecule type" value="Genomic_DNA"/>
</dbReference>
<accession>A0A397SJ52</accession>
<reference evidence="2 3" key="1">
    <citation type="submission" date="2018-06" db="EMBL/GenBank/DDBJ databases">
        <title>Comparative genomics reveals the genomic features of Rhizophagus irregularis, R. cerebriforme, R. diaphanum and Gigaspora rosea, and their symbiotic lifestyle signature.</title>
        <authorList>
            <person name="Morin E."/>
            <person name="San Clemente H."/>
            <person name="Chen E.C.H."/>
            <person name="De La Providencia I."/>
            <person name="Hainaut M."/>
            <person name="Kuo A."/>
            <person name="Kohler A."/>
            <person name="Murat C."/>
            <person name="Tang N."/>
            <person name="Roy S."/>
            <person name="Loubradou J."/>
            <person name="Henrissat B."/>
            <person name="Grigoriev I.V."/>
            <person name="Corradi N."/>
            <person name="Roux C."/>
            <person name="Martin F.M."/>
        </authorList>
    </citation>
    <scope>NUCLEOTIDE SEQUENCE [LARGE SCALE GENOMIC DNA]</scope>
    <source>
        <strain evidence="2 3">DAOM 227022</strain>
    </source>
</reference>
<dbReference type="Proteomes" id="UP000265703">
    <property type="component" value="Unassembled WGS sequence"/>
</dbReference>
<evidence type="ECO:0000313" key="3">
    <source>
        <dbReference type="Proteomes" id="UP000265703"/>
    </source>
</evidence>
<sequence length="186" mass="21280">MPTLAAYSLISLLFTISCAFNLLALLLPNWVLFVSPYRTYINFGLFKICSSSIFNDRCRRFPSLDEDCKEEYFCEEWKLAASAMVLASVVGFFVWFDLVGVLIGGRLKRERSWLRISAMIILHALLQFIAIFLIAHVYTTSERFYYGAKYDNSFIFANVSACFSVLLAVILFLNGLFAPPEYVPLR</sequence>
<keyword evidence="1" id="KW-1133">Transmembrane helix</keyword>
<keyword evidence="1" id="KW-0812">Transmembrane</keyword>
<protein>
    <submittedName>
        <fullName evidence="2">Uncharacterized protein</fullName>
    </submittedName>
</protein>
<comment type="caution">
    <text evidence="2">The sequence shown here is derived from an EMBL/GenBank/DDBJ whole genome shotgun (WGS) entry which is preliminary data.</text>
</comment>
<feature type="transmembrane region" description="Helical" evidence="1">
    <location>
        <begin position="116"/>
        <end position="135"/>
    </location>
</feature>
<name>A0A397SJ52_9GLOM</name>
<gene>
    <name evidence="2" type="ORF">C1645_831899</name>
</gene>
<evidence type="ECO:0000313" key="2">
    <source>
        <dbReference type="EMBL" id="RIA84676.1"/>
    </source>
</evidence>
<proteinExistence type="predicted"/>
<dbReference type="AlphaFoldDB" id="A0A397SJ52"/>
<keyword evidence="1" id="KW-0472">Membrane</keyword>
<dbReference type="OrthoDB" id="61370at2759"/>
<keyword evidence="3" id="KW-1185">Reference proteome</keyword>